<dbReference type="Proteomes" id="UP001367316">
    <property type="component" value="Unassembled WGS sequence"/>
</dbReference>
<feature type="chain" id="PRO_5047048777" evidence="2">
    <location>
        <begin position="25"/>
        <end position="174"/>
    </location>
</feature>
<protein>
    <submittedName>
        <fullName evidence="3">Uncharacterized protein</fullName>
    </submittedName>
</protein>
<keyword evidence="1" id="KW-0812">Transmembrane</keyword>
<feature type="signal peptide" evidence="2">
    <location>
        <begin position="1"/>
        <end position="24"/>
    </location>
</feature>
<evidence type="ECO:0000256" key="2">
    <source>
        <dbReference type="SAM" id="SignalP"/>
    </source>
</evidence>
<reference evidence="3 4" key="1">
    <citation type="submission" date="2024-04" db="EMBL/GenBank/DDBJ databases">
        <title>Phyllosticta paracitricarpa is synonymous to the EU quarantine fungus P. citricarpa based on phylogenomic analyses.</title>
        <authorList>
            <consortium name="Lawrence Berkeley National Laboratory"/>
            <person name="Van ingen-buijs V.A."/>
            <person name="Van westerhoven A.C."/>
            <person name="Haridas S."/>
            <person name="Skiadas P."/>
            <person name="Martin F."/>
            <person name="Groenewald J.Z."/>
            <person name="Crous P.W."/>
            <person name="Seidl M.F."/>
        </authorList>
    </citation>
    <scope>NUCLEOTIDE SEQUENCE [LARGE SCALE GENOMIC DNA]</scope>
    <source>
        <strain evidence="3 4">CBS 141358</strain>
    </source>
</reference>
<evidence type="ECO:0000313" key="4">
    <source>
        <dbReference type="Proteomes" id="UP001367316"/>
    </source>
</evidence>
<accession>A0ABR1N954</accession>
<keyword evidence="1" id="KW-0472">Membrane</keyword>
<comment type="caution">
    <text evidence="3">The sequence shown here is derived from an EMBL/GenBank/DDBJ whole genome shotgun (WGS) entry which is preliminary data.</text>
</comment>
<evidence type="ECO:0000313" key="3">
    <source>
        <dbReference type="EMBL" id="KAK7611369.1"/>
    </source>
</evidence>
<name>A0ABR1N954_9PEZI</name>
<feature type="transmembrane region" description="Helical" evidence="1">
    <location>
        <begin position="45"/>
        <end position="68"/>
    </location>
</feature>
<keyword evidence="1" id="KW-1133">Transmembrane helix</keyword>
<evidence type="ECO:0000256" key="1">
    <source>
        <dbReference type="SAM" id="Phobius"/>
    </source>
</evidence>
<proteinExistence type="predicted"/>
<dbReference type="EMBL" id="JBBPBF010000014">
    <property type="protein sequence ID" value="KAK7611369.1"/>
    <property type="molecule type" value="Genomic_DNA"/>
</dbReference>
<keyword evidence="2" id="KW-0732">Signal</keyword>
<gene>
    <name evidence="3" type="ORF">JOL62DRAFT_77436</name>
</gene>
<keyword evidence="4" id="KW-1185">Reference proteome</keyword>
<organism evidence="3 4">
    <name type="scientific">Phyllosticta paracitricarpa</name>
    <dbReference type="NCBI Taxonomy" id="2016321"/>
    <lineage>
        <taxon>Eukaryota</taxon>
        <taxon>Fungi</taxon>
        <taxon>Dikarya</taxon>
        <taxon>Ascomycota</taxon>
        <taxon>Pezizomycotina</taxon>
        <taxon>Dothideomycetes</taxon>
        <taxon>Dothideomycetes incertae sedis</taxon>
        <taxon>Botryosphaeriales</taxon>
        <taxon>Phyllostictaceae</taxon>
        <taxon>Phyllosticta</taxon>
    </lineage>
</organism>
<sequence length="174" mass="19170">MDPLETFTFSLLLLLLLLSRSSELLRTSTIMSFGPSVRRLYNVTGLLAFFLAFCFLLSAATTTTAAPVPTNHTHTPSPGMLRLWHVKLAGLAWAAAGVSQSIHPSPPLIVHASHAHTYALSFFPSLSSTFVCARAREICTTTSAAHLSVVHNERRKRKRGKKDKKRKFVSLVLK</sequence>